<comment type="caution">
    <text evidence="1">The sequence shown here is derived from an EMBL/GenBank/DDBJ whole genome shotgun (WGS) entry which is preliminary data.</text>
</comment>
<dbReference type="EMBL" id="PDKW01000041">
    <property type="protein sequence ID" value="PGH56500.1"/>
    <property type="molecule type" value="Genomic_DNA"/>
</dbReference>
<gene>
    <name evidence="1" type="ORF">CRT60_16390</name>
</gene>
<keyword evidence="2" id="KW-1185">Reference proteome</keyword>
<dbReference type="NCBIfam" id="NF047331">
    <property type="entry name" value="phage_HTJ"/>
    <property type="match status" value="1"/>
</dbReference>
<accession>A0A2B8BFF4</accession>
<sequence>MATPAELIGMRDALEAARYSGNRRVRVGGTEIEFKSDAEMKAALLDLNRKIAAASGSAGSPFVTFTTSKGL</sequence>
<proteinExistence type="predicted"/>
<evidence type="ECO:0000313" key="1">
    <source>
        <dbReference type="EMBL" id="PGH56500.1"/>
    </source>
</evidence>
<name>A0A2B8BFF4_9PROT</name>
<dbReference type="OrthoDB" id="8457063at2"/>
<dbReference type="AlphaFoldDB" id="A0A2B8BFF4"/>
<organism evidence="1 2">
    <name type="scientific">Azospirillum palustre</name>
    <dbReference type="NCBI Taxonomy" id="2044885"/>
    <lineage>
        <taxon>Bacteria</taxon>
        <taxon>Pseudomonadati</taxon>
        <taxon>Pseudomonadota</taxon>
        <taxon>Alphaproteobacteria</taxon>
        <taxon>Rhodospirillales</taxon>
        <taxon>Azospirillaceae</taxon>
        <taxon>Azospirillum</taxon>
    </lineage>
</organism>
<dbReference type="Proteomes" id="UP000225379">
    <property type="component" value="Unassembled WGS sequence"/>
</dbReference>
<protein>
    <submittedName>
        <fullName evidence="1">Uncharacterized protein</fullName>
    </submittedName>
</protein>
<dbReference type="RefSeq" id="WP_098737587.1">
    <property type="nucleotide sequence ID" value="NZ_PDKW01000041.1"/>
</dbReference>
<evidence type="ECO:0000313" key="2">
    <source>
        <dbReference type="Proteomes" id="UP000225379"/>
    </source>
</evidence>
<reference evidence="2" key="1">
    <citation type="submission" date="2017-10" db="EMBL/GenBank/DDBJ databases">
        <authorList>
            <person name="Kravchenko I.K."/>
            <person name="Grouzdev D.S."/>
        </authorList>
    </citation>
    <scope>NUCLEOTIDE SEQUENCE [LARGE SCALE GENOMIC DNA]</scope>
    <source>
        <strain evidence="2">B2</strain>
    </source>
</reference>